<keyword evidence="3 9" id="KW-0479">Metal-binding</keyword>
<dbReference type="Gene3D" id="3.30.70.1030">
    <property type="entry name" value="Apc35880, domain 1"/>
    <property type="match status" value="1"/>
</dbReference>
<comment type="similarity">
    <text evidence="9">Belongs to the ChdC family. Type 2 subfamily.</text>
</comment>
<comment type="catalytic activity">
    <reaction evidence="9">
        <text>harderoheme III + H2O2 + H(+) = heme b + CO2 + 2 H2O</text>
        <dbReference type="Rhea" id="RHEA:57944"/>
        <dbReference type="ChEBI" id="CHEBI:15377"/>
        <dbReference type="ChEBI" id="CHEBI:15378"/>
        <dbReference type="ChEBI" id="CHEBI:16240"/>
        <dbReference type="ChEBI" id="CHEBI:16526"/>
        <dbReference type="ChEBI" id="CHEBI:60344"/>
        <dbReference type="ChEBI" id="CHEBI:142463"/>
    </reaction>
</comment>
<organism evidence="10 11">
    <name type="scientific">Actinotalea lenta</name>
    <dbReference type="NCBI Taxonomy" id="3064654"/>
    <lineage>
        <taxon>Bacteria</taxon>
        <taxon>Bacillati</taxon>
        <taxon>Actinomycetota</taxon>
        <taxon>Actinomycetes</taxon>
        <taxon>Micrococcales</taxon>
        <taxon>Cellulomonadaceae</taxon>
        <taxon>Actinotalea</taxon>
    </lineage>
</organism>
<comment type="catalytic activity">
    <reaction evidence="9">
        <text>Fe-coproporphyrin III + H2O2 + H(+) = harderoheme III + CO2 + 2 H2O</text>
        <dbReference type="Rhea" id="RHEA:57940"/>
        <dbReference type="ChEBI" id="CHEBI:15377"/>
        <dbReference type="ChEBI" id="CHEBI:15378"/>
        <dbReference type="ChEBI" id="CHEBI:16240"/>
        <dbReference type="ChEBI" id="CHEBI:16526"/>
        <dbReference type="ChEBI" id="CHEBI:68438"/>
        <dbReference type="ChEBI" id="CHEBI:142463"/>
    </reaction>
</comment>
<dbReference type="InterPro" id="IPR011008">
    <property type="entry name" value="Dimeric_a/b-barrel"/>
</dbReference>
<dbReference type="PANTHER" id="PTHR36843:SF1">
    <property type="entry name" value="COPROHEME DECARBOXYLASE"/>
    <property type="match status" value="1"/>
</dbReference>
<comment type="catalytic activity">
    <reaction evidence="7">
        <text>Fe-coproporphyrin III + 2 H2O2 + 2 H(+) = heme b + 2 CO2 + 4 H2O</text>
        <dbReference type="Rhea" id="RHEA:56516"/>
        <dbReference type="ChEBI" id="CHEBI:15377"/>
        <dbReference type="ChEBI" id="CHEBI:15378"/>
        <dbReference type="ChEBI" id="CHEBI:16240"/>
        <dbReference type="ChEBI" id="CHEBI:16526"/>
        <dbReference type="ChEBI" id="CHEBI:60344"/>
        <dbReference type="ChEBI" id="CHEBI:68438"/>
        <dbReference type="EC" id="1.3.98.5"/>
    </reaction>
    <physiologicalReaction direction="left-to-right" evidence="7">
        <dbReference type="Rhea" id="RHEA:56517"/>
    </physiologicalReaction>
</comment>
<comment type="caution">
    <text evidence="10">The sequence shown here is derived from an EMBL/GenBank/DDBJ whole genome shotgun (WGS) entry which is preliminary data.</text>
</comment>
<reference evidence="10 11" key="1">
    <citation type="submission" date="2023-07" db="EMBL/GenBank/DDBJ databases">
        <title>Description of novel actinomycetes strains, isolated from tidal flat sediment.</title>
        <authorList>
            <person name="Lu C."/>
        </authorList>
    </citation>
    <scope>NUCLEOTIDE SEQUENCE [LARGE SCALE GENOMIC DNA]</scope>
    <source>
        <strain evidence="10 11">SYSU T00b441</strain>
    </source>
</reference>
<dbReference type="EC" id="1.3.98.5" evidence="8 9"/>
<evidence type="ECO:0000256" key="8">
    <source>
        <dbReference type="ARBA" id="ARBA00050019"/>
    </source>
</evidence>
<protein>
    <recommendedName>
        <fullName evidence="1 9">Coproheme decarboxylase</fullName>
        <ecNumber evidence="8 9">1.3.98.5</ecNumber>
    </recommendedName>
    <alternativeName>
        <fullName evidence="5 9">Coproheme III oxidative decarboxylase</fullName>
    </alternativeName>
    <alternativeName>
        <fullName evidence="6 9">Hydrogen peroxide-dependent heme synthase</fullName>
    </alternativeName>
</protein>
<dbReference type="Pfam" id="PF06778">
    <property type="entry name" value="Chlor_dismutase"/>
    <property type="match status" value="1"/>
</dbReference>
<dbReference type="SUPFAM" id="SSF54909">
    <property type="entry name" value="Dimeric alpha+beta barrel"/>
    <property type="match status" value="1"/>
</dbReference>
<comment type="cofactor">
    <cofactor evidence="9">
        <name>Fe-coproporphyrin III</name>
        <dbReference type="ChEBI" id="CHEBI:68438"/>
    </cofactor>
    <text evidence="9">Fe-coproporphyrin III acts as both substrate and redox cofactor.</text>
</comment>
<evidence type="ECO:0000256" key="9">
    <source>
        <dbReference type="HAMAP-Rule" id="MF_02244"/>
    </source>
</evidence>
<evidence type="ECO:0000313" key="11">
    <source>
        <dbReference type="Proteomes" id="UP001232536"/>
    </source>
</evidence>
<sequence>MTSATEAPWTLWTVLRKPVDPTPADSDVALADAIDALPDGVRLRGLYDVSGMRADADLMVWLTGTGAQALQTAQRALRRTTELAPLVPRWAVMGVHRPAEFSASHAPAFMHDAEPKAWLTVYPFVRSYDWYVLPEEERREMLAEHGLKGREYPQVLSNTVAAFALGDYEWILALEADELTDLVDLMRHLRATEARRHVREEVPFFTGRRIEVAEVAEVLR</sequence>
<name>A0ABT9D5Y3_9CELL</name>
<dbReference type="InterPro" id="IPR010644">
    <property type="entry name" value="ChdC/CLD"/>
</dbReference>
<comment type="function">
    <text evidence="9">Involved in coproporphyrin-dependent heme b biosynthesis. Catalyzes the decarboxylation of Fe-coproporphyrin III (coproheme) to heme b (protoheme IX), the last step of the pathway. The reaction occurs in a stepwise manner with a three-propionate intermediate.</text>
</comment>
<accession>A0ABT9D5Y3</accession>
<comment type="pathway">
    <text evidence="9">Porphyrin-containing compound metabolism; protoheme biosynthesis.</text>
</comment>
<keyword evidence="9" id="KW-0350">Heme biosynthesis</keyword>
<dbReference type="HAMAP" id="MF_02244">
    <property type="entry name" value="Coproheme_decarbox_2"/>
    <property type="match status" value="1"/>
</dbReference>
<keyword evidence="2 9" id="KW-0349">Heme</keyword>
<evidence type="ECO:0000313" key="10">
    <source>
        <dbReference type="EMBL" id="MDO8106229.1"/>
    </source>
</evidence>
<dbReference type="PANTHER" id="PTHR36843">
    <property type="entry name" value="HEME-DEPENDENT PEROXIDASE YWFI-RELATED"/>
    <property type="match status" value="1"/>
</dbReference>
<evidence type="ECO:0000256" key="3">
    <source>
        <dbReference type="ARBA" id="ARBA00022723"/>
    </source>
</evidence>
<evidence type="ECO:0000256" key="6">
    <source>
        <dbReference type="ARBA" id="ARBA00030236"/>
    </source>
</evidence>
<keyword evidence="11" id="KW-1185">Reference proteome</keyword>
<evidence type="ECO:0000256" key="4">
    <source>
        <dbReference type="ARBA" id="ARBA00023004"/>
    </source>
</evidence>
<keyword evidence="9" id="KW-0560">Oxidoreductase</keyword>
<evidence type="ECO:0000256" key="1">
    <source>
        <dbReference type="ARBA" id="ARBA00014413"/>
    </source>
</evidence>
<proteinExistence type="inferred from homology"/>
<dbReference type="NCBIfam" id="NF042928">
    <property type="entry name" value="HemQ_actino"/>
    <property type="match status" value="1"/>
</dbReference>
<feature type="active site" evidence="9">
    <location>
        <position position="122"/>
    </location>
</feature>
<evidence type="ECO:0000256" key="5">
    <source>
        <dbReference type="ARBA" id="ARBA00029882"/>
    </source>
</evidence>
<dbReference type="EMBL" id="JAUQYP010000001">
    <property type="protein sequence ID" value="MDO8106229.1"/>
    <property type="molecule type" value="Genomic_DNA"/>
</dbReference>
<gene>
    <name evidence="9" type="primary">chdC</name>
    <name evidence="10" type="ORF">Q6348_03355</name>
</gene>
<keyword evidence="4 9" id="KW-0408">Iron</keyword>
<evidence type="ECO:0000256" key="2">
    <source>
        <dbReference type="ARBA" id="ARBA00022617"/>
    </source>
</evidence>
<dbReference type="Proteomes" id="UP001232536">
    <property type="component" value="Unassembled WGS sequence"/>
</dbReference>
<dbReference type="RefSeq" id="WP_304599912.1">
    <property type="nucleotide sequence ID" value="NZ_JAUQYP010000001.1"/>
</dbReference>
<feature type="binding site" description="axial binding residue" evidence="9">
    <location>
        <position position="145"/>
    </location>
    <ligand>
        <name>Fe-coproporphyrin III</name>
        <dbReference type="ChEBI" id="CHEBI:68438"/>
    </ligand>
    <ligandPart>
        <name>Fe</name>
        <dbReference type="ChEBI" id="CHEBI:18248"/>
    </ligandPart>
</feature>
<evidence type="ECO:0000256" key="7">
    <source>
        <dbReference type="ARBA" id="ARBA00049896"/>
    </source>
</evidence>